<dbReference type="EMBL" id="CAJOBC010009080">
    <property type="protein sequence ID" value="CAF3978797.1"/>
    <property type="molecule type" value="Genomic_DNA"/>
</dbReference>
<comment type="caution">
    <text evidence="2">The sequence shown here is derived from an EMBL/GenBank/DDBJ whole genome shotgun (WGS) entry which is preliminary data.</text>
</comment>
<evidence type="ECO:0000256" key="1">
    <source>
        <dbReference type="SAM" id="MobiDB-lite"/>
    </source>
</evidence>
<name>A0A814XP29_9BILA</name>
<accession>A0A814XP29</accession>
<feature type="region of interest" description="Disordered" evidence="1">
    <location>
        <begin position="58"/>
        <end position="81"/>
    </location>
</feature>
<dbReference type="AlphaFoldDB" id="A0A814XP29"/>
<dbReference type="Proteomes" id="UP000681722">
    <property type="component" value="Unassembled WGS sequence"/>
</dbReference>
<reference evidence="2" key="1">
    <citation type="submission" date="2021-02" db="EMBL/GenBank/DDBJ databases">
        <authorList>
            <person name="Nowell W R."/>
        </authorList>
    </citation>
    <scope>NUCLEOTIDE SEQUENCE</scope>
</reference>
<protein>
    <submittedName>
        <fullName evidence="2">Uncharacterized protein</fullName>
    </submittedName>
</protein>
<gene>
    <name evidence="2" type="ORF">GPM918_LOCUS24403</name>
    <name evidence="3" type="ORF">SRO942_LOCUS24402</name>
</gene>
<dbReference type="EMBL" id="CAJNOQ010009079">
    <property type="protein sequence ID" value="CAF1214930.1"/>
    <property type="molecule type" value="Genomic_DNA"/>
</dbReference>
<organism evidence="2 4">
    <name type="scientific">Didymodactylos carnosus</name>
    <dbReference type="NCBI Taxonomy" id="1234261"/>
    <lineage>
        <taxon>Eukaryota</taxon>
        <taxon>Metazoa</taxon>
        <taxon>Spiralia</taxon>
        <taxon>Gnathifera</taxon>
        <taxon>Rotifera</taxon>
        <taxon>Eurotatoria</taxon>
        <taxon>Bdelloidea</taxon>
        <taxon>Philodinida</taxon>
        <taxon>Philodinidae</taxon>
        <taxon>Didymodactylos</taxon>
    </lineage>
</organism>
<keyword evidence="4" id="KW-1185">Reference proteome</keyword>
<sequence length="271" mass="30951">MSDQPCSLTSLNRQLLTLDGLCIIDSANEEQQVAATLIQIQLSNNEKYMSNYTPSVSIVNTTSDGNRESDEEKSTGVPTNQQSVALSESICEKMNEYYEFQTELSTGIILMSDALLSVVIINNNEQNLIESLDIQDQPSVYQHKRSAREIEKGAAYIQGVSKQNGNKKTQRNPKTLIKEEWRQMYDAQLYMQVQLCKFNGEKHPYPLCPPQVKIDQYSHEINQKIQNTKNRQIPINIENHDEVYCAETNSILYPITDSDFKCQSKRYASVY</sequence>
<evidence type="ECO:0000313" key="4">
    <source>
        <dbReference type="Proteomes" id="UP000663829"/>
    </source>
</evidence>
<dbReference type="Proteomes" id="UP000663829">
    <property type="component" value="Unassembled WGS sequence"/>
</dbReference>
<proteinExistence type="predicted"/>
<evidence type="ECO:0000313" key="2">
    <source>
        <dbReference type="EMBL" id="CAF1214930.1"/>
    </source>
</evidence>
<evidence type="ECO:0000313" key="3">
    <source>
        <dbReference type="EMBL" id="CAF3978797.1"/>
    </source>
</evidence>
<feature type="compositionally biased region" description="Basic and acidic residues" evidence="1">
    <location>
        <begin position="65"/>
        <end position="74"/>
    </location>
</feature>